<dbReference type="Proteomes" id="UP000434475">
    <property type="component" value="Unassembled WGS sequence"/>
</dbReference>
<evidence type="ECO:0008006" key="3">
    <source>
        <dbReference type="Google" id="ProtNLM"/>
    </source>
</evidence>
<sequence>MLNEIIKGISMALNAAFGDGYEIYQNDVEQGLKEPCFLIAVLQPEITPMLGRRFIKRNPFDIQYFPTNPRNNAEMFTVAETMMEALDFITLPSGDLLHGTSVNYEIVDNVLHFFVNYNLPMIRPAEETYMETLETEVGTIGGD</sequence>
<name>A0A6I2R6W4_FLAPL</name>
<gene>
    <name evidence="1" type="ORF">GKE97_14440</name>
</gene>
<accession>A0A6I2R6W4</accession>
<comment type="caution">
    <text evidence="1">The sequence shown here is derived from an EMBL/GenBank/DDBJ whole genome shotgun (WGS) entry which is preliminary data.</text>
</comment>
<dbReference type="Pfam" id="PF20765">
    <property type="entry name" value="Phage_tail_terminator_8"/>
    <property type="match status" value="1"/>
</dbReference>
<dbReference type="InterPro" id="IPR049254">
    <property type="entry name" value="Phage_tail_terminator"/>
</dbReference>
<protein>
    <recommendedName>
        <fullName evidence="3">Phage protein</fullName>
    </recommendedName>
</protein>
<dbReference type="AlphaFoldDB" id="A0A6I2R6W4"/>
<dbReference type="RefSeq" id="WP_021631118.1">
    <property type="nucleotide sequence ID" value="NZ_BAABZG010000001.1"/>
</dbReference>
<evidence type="ECO:0000313" key="2">
    <source>
        <dbReference type="Proteomes" id="UP000434475"/>
    </source>
</evidence>
<evidence type="ECO:0000313" key="1">
    <source>
        <dbReference type="EMBL" id="MSB20710.1"/>
    </source>
</evidence>
<proteinExistence type="predicted"/>
<organism evidence="1 2">
    <name type="scientific">Flavonifractor plautii</name>
    <name type="common">Fusobacterium plautii</name>
    <dbReference type="NCBI Taxonomy" id="292800"/>
    <lineage>
        <taxon>Bacteria</taxon>
        <taxon>Bacillati</taxon>
        <taxon>Bacillota</taxon>
        <taxon>Clostridia</taxon>
        <taxon>Eubacteriales</taxon>
        <taxon>Oscillospiraceae</taxon>
        <taxon>Flavonifractor</taxon>
    </lineage>
</organism>
<dbReference type="EMBL" id="WKPR01000015">
    <property type="protein sequence ID" value="MSB20710.1"/>
    <property type="molecule type" value="Genomic_DNA"/>
</dbReference>
<reference evidence="1 2" key="1">
    <citation type="journal article" date="2019" name="Nat. Med.">
        <title>A library of human gut bacterial isolates paired with longitudinal multiomics data enables mechanistic microbiome research.</title>
        <authorList>
            <person name="Poyet M."/>
            <person name="Groussin M."/>
            <person name="Gibbons S.M."/>
            <person name="Avila-Pacheco J."/>
            <person name="Jiang X."/>
            <person name="Kearney S.M."/>
            <person name="Perrotta A.R."/>
            <person name="Berdy B."/>
            <person name="Zhao S."/>
            <person name="Lieberman T.D."/>
            <person name="Swanson P.K."/>
            <person name="Smith M."/>
            <person name="Roesemann S."/>
            <person name="Alexander J.E."/>
            <person name="Rich S.A."/>
            <person name="Livny J."/>
            <person name="Vlamakis H."/>
            <person name="Clish C."/>
            <person name="Bullock K."/>
            <person name="Deik A."/>
            <person name="Scott J."/>
            <person name="Pierce K.A."/>
            <person name="Xavier R.J."/>
            <person name="Alm E.J."/>
        </authorList>
    </citation>
    <scope>NUCLEOTIDE SEQUENCE [LARGE SCALE GENOMIC DNA]</scope>
    <source>
        <strain evidence="1 2">BIOML-A2</strain>
    </source>
</reference>